<evidence type="ECO:0000313" key="3">
    <source>
        <dbReference type="EMBL" id="ADD45423.1"/>
    </source>
</evidence>
<dbReference type="PANTHER" id="PTHR30204:SF98">
    <property type="entry name" value="HTH-TYPE TRANSCRIPTIONAL REGULATOR ADHR"/>
    <property type="match status" value="1"/>
</dbReference>
<evidence type="ECO:0000259" key="2">
    <source>
        <dbReference type="PROSITE" id="PS50937"/>
    </source>
</evidence>
<dbReference type="Gene3D" id="1.10.1660.10">
    <property type="match status" value="1"/>
</dbReference>
<protein>
    <submittedName>
        <fullName evidence="3">Transcriptional regulator, MerR family</fullName>
    </submittedName>
</protein>
<evidence type="ECO:0000313" key="4">
    <source>
        <dbReference type="Proteomes" id="UP000000844"/>
    </source>
</evidence>
<dbReference type="GO" id="GO:0003700">
    <property type="term" value="F:DNA-binding transcription factor activity"/>
    <property type="evidence" value="ECO:0007669"/>
    <property type="project" value="InterPro"/>
</dbReference>
<dbReference type="Proteomes" id="UP000000844">
    <property type="component" value="Chromosome"/>
</dbReference>
<dbReference type="STRING" id="446470.Snas_5793"/>
<organism evidence="3 4">
    <name type="scientific">Stackebrandtia nassauensis (strain DSM 44728 / CIP 108903 / NRRL B-16338 / NBRC 102104 / LLR-40K-21)</name>
    <dbReference type="NCBI Taxonomy" id="446470"/>
    <lineage>
        <taxon>Bacteria</taxon>
        <taxon>Bacillati</taxon>
        <taxon>Actinomycetota</taxon>
        <taxon>Actinomycetes</taxon>
        <taxon>Glycomycetales</taxon>
        <taxon>Glycomycetaceae</taxon>
        <taxon>Stackebrandtia</taxon>
    </lineage>
</organism>
<accession>D3PYZ4</accession>
<dbReference type="EMBL" id="CP001778">
    <property type="protein sequence ID" value="ADD45423.1"/>
    <property type="molecule type" value="Genomic_DNA"/>
</dbReference>
<dbReference type="InterPro" id="IPR047057">
    <property type="entry name" value="MerR_fam"/>
</dbReference>
<dbReference type="InterPro" id="IPR000551">
    <property type="entry name" value="MerR-type_HTH_dom"/>
</dbReference>
<reference evidence="3 4" key="1">
    <citation type="journal article" date="2009" name="Stand. Genomic Sci.">
        <title>Complete genome sequence of Stackebrandtia nassauensis type strain (LLR-40K-21).</title>
        <authorList>
            <person name="Munk C."/>
            <person name="Lapidus A."/>
            <person name="Copeland A."/>
            <person name="Jando M."/>
            <person name="Mayilraj S."/>
            <person name="Glavina Del Rio T."/>
            <person name="Nolan M."/>
            <person name="Chen F."/>
            <person name="Lucas S."/>
            <person name="Tice H."/>
            <person name="Cheng J.F."/>
            <person name="Han C."/>
            <person name="Detter J.C."/>
            <person name="Bruce D."/>
            <person name="Goodwin L."/>
            <person name="Chain P."/>
            <person name="Pitluck S."/>
            <person name="Goker M."/>
            <person name="Ovchinikova G."/>
            <person name="Pati A."/>
            <person name="Ivanova N."/>
            <person name="Mavromatis K."/>
            <person name="Chen A."/>
            <person name="Palaniappan K."/>
            <person name="Land M."/>
            <person name="Hauser L."/>
            <person name="Chang Y.J."/>
            <person name="Jeffries C.D."/>
            <person name="Bristow J."/>
            <person name="Eisen J.A."/>
            <person name="Markowitz V."/>
            <person name="Hugenholtz P."/>
            <person name="Kyrpides N.C."/>
            <person name="Klenk H.P."/>
        </authorList>
    </citation>
    <scope>NUCLEOTIDE SEQUENCE [LARGE SCALE GENOMIC DNA]</scope>
    <source>
        <strain evidence="4">DSM 44728 / CIP 108903 / NRRL B-16338 / NBRC 102104 / LLR-40K-21</strain>
    </source>
</reference>
<dbReference type="GO" id="GO:0003677">
    <property type="term" value="F:DNA binding"/>
    <property type="evidence" value="ECO:0007669"/>
    <property type="project" value="UniProtKB-KW"/>
</dbReference>
<keyword evidence="4" id="KW-1185">Reference proteome</keyword>
<dbReference type="InterPro" id="IPR009061">
    <property type="entry name" value="DNA-bd_dom_put_sf"/>
</dbReference>
<sequence>MKSTELNVTLTIGEAAARFGLATHVLRHWESMGLLSPRRNGDRRRYGEEDLYRIALVVRGKQAGLSLEDIAELHQARGGAARKQILRQQRTALLKRIAEAQAALELIDHGLGCPHEDLLECTKFRHSVAELVDLTVPGS</sequence>
<name>D3PYZ4_STANL</name>
<feature type="domain" description="HTH merR-type" evidence="2">
    <location>
        <begin position="9"/>
        <end position="76"/>
    </location>
</feature>
<dbReference type="RefSeq" id="WP_013020994.1">
    <property type="nucleotide sequence ID" value="NC_013947.1"/>
</dbReference>
<dbReference type="PROSITE" id="PS50937">
    <property type="entry name" value="HTH_MERR_2"/>
    <property type="match status" value="1"/>
</dbReference>
<dbReference type="AlphaFoldDB" id="D3PYZ4"/>
<dbReference type="eggNOG" id="COG0789">
    <property type="taxonomic scope" value="Bacteria"/>
</dbReference>
<keyword evidence="1" id="KW-0238">DNA-binding</keyword>
<dbReference type="Pfam" id="PF13411">
    <property type="entry name" value="MerR_1"/>
    <property type="match status" value="1"/>
</dbReference>
<proteinExistence type="predicted"/>
<dbReference type="HOGENOM" id="CLU_060077_5_2_11"/>
<dbReference type="KEGG" id="sna:Snas_5793"/>
<dbReference type="SMART" id="SM00422">
    <property type="entry name" value="HTH_MERR"/>
    <property type="match status" value="1"/>
</dbReference>
<evidence type="ECO:0000256" key="1">
    <source>
        <dbReference type="ARBA" id="ARBA00023125"/>
    </source>
</evidence>
<dbReference type="PANTHER" id="PTHR30204">
    <property type="entry name" value="REDOX-CYCLING DRUG-SENSING TRANSCRIPTIONAL ACTIVATOR SOXR"/>
    <property type="match status" value="1"/>
</dbReference>
<dbReference type="SUPFAM" id="SSF46955">
    <property type="entry name" value="Putative DNA-binding domain"/>
    <property type="match status" value="1"/>
</dbReference>
<dbReference type="OrthoDB" id="9802039at2"/>
<gene>
    <name evidence="3" type="ordered locus">Snas_5793</name>
</gene>